<evidence type="ECO:0000256" key="1">
    <source>
        <dbReference type="ARBA" id="ARBA00010111"/>
    </source>
</evidence>
<protein>
    <recommendedName>
        <fullName evidence="4">Large ribosomal subunit protein bL34</fullName>
    </recommendedName>
    <alternativeName>
        <fullName evidence="5">50S ribosomal protein L34</fullName>
    </alternativeName>
</protein>
<dbReference type="GO" id="GO:0006412">
    <property type="term" value="P:translation"/>
    <property type="evidence" value="ECO:0007669"/>
    <property type="project" value="InterPro"/>
</dbReference>
<evidence type="ECO:0000256" key="2">
    <source>
        <dbReference type="ARBA" id="ARBA00022980"/>
    </source>
</evidence>
<reference evidence="6 7" key="1">
    <citation type="journal article" date="2016" name="Nat. Commun.">
        <title>Thousands of microbial genomes shed light on interconnected biogeochemical processes in an aquifer system.</title>
        <authorList>
            <person name="Anantharaman K."/>
            <person name="Brown C.T."/>
            <person name="Hug L.A."/>
            <person name="Sharon I."/>
            <person name="Castelle C.J."/>
            <person name="Probst A.J."/>
            <person name="Thomas B.C."/>
            <person name="Singh A."/>
            <person name="Wilkins M.J."/>
            <person name="Karaoz U."/>
            <person name="Brodie E.L."/>
            <person name="Williams K.H."/>
            <person name="Hubbard S.S."/>
            <person name="Banfield J.F."/>
        </authorList>
    </citation>
    <scope>NUCLEOTIDE SEQUENCE [LARGE SCALE GENOMIC DNA]</scope>
</reference>
<dbReference type="GO" id="GO:0005840">
    <property type="term" value="C:ribosome"/>
    <property type="evidence" value="ECO:0007669"/>
    <property type="project" value="UniProtKB-KW"/>
</dbReference>
<comment type="caution">
    <text evidence="6">The sequence shown here is derived from an EMBL/GenBank/DDBJ whole genome shotgun (WGS) entry which is preliminary data.</text>
</comment>
<proteinExistence type="inferred from homology"/>
<dbReference type="Gene3D" id="1.10.287.3980">
    <property type="match status" value="1"/>
</dbReference>
<dbReference type="InterPro" id="IPR000271">
    <property type="entry name" value="Ribosomal_bL34"/>
</dbReference>
<keyword evidence="3" id="KW-0687">Ribonucleoprotein</keyword>
<gene>
    <name evidence="6" type="ORF">A2617_01330</name>
</gene>
<organism evidence="6 7">
    <name type="scientific">Candidatus Daviesbacteria bacterium RIFOXYD1_FULL_41_10</name>
    <dbReference type="NCBI Taxonomy" id="1797801"/>
    <lineage>
        <taxon>Bacteria</taxon>
        <taxon>Candidatus Daviesiibacteriota</taxon>
    </lineage>
</organism>
<comment type="similarity">
    <text evidence="1">Belongs to the bacterial ribosomal protein bL34 family.</text>
</comment>
<dbReference type="EMBL" id="MFEC01000020">
    <property type="protein sequence ID" value="OGE71064.1"/>
    <property type="molecule type" value="Genomic_DNA"/>
</dbReference>
<accession>A0A1F5N0C5</accession>
<dbReference type="PROSITE" id="PS00784">
    <property type="entry name" value="RIBOSOMAL_L34"/>
    <property type="match status" value="1"/>
</dbReference>
<dbReference type="AlphaFoldDB" id="A0A1F5N0C5"/>
<dbReference type="Proteomes" id="UP000177135">
    <property type="component" value="Unassembled WGS sequence"/>
</dbReference>
<dbReference type="NCBIfam" id="TIGR01030">
    <property type="entry name" value="rpmH_bact"/>
    <property type="match status" value="1"/>
</dbReference>
<evidence type="ECO:0000256" key="3">
    <source>
        <dbReference type="ARBA" id="ARBA00023274"/>
    </source>
</evidence>
<keyword evidence="2 6" id="KW-0689">Ribosomal protein</keyword>
<dbReference type="GO" id="GO:0003735">
    <property type="term" value="F:structural constituent of ribosome"/>
    <property type="evidence" value="ECO:0007669"/>
    <property type="project" value="InterPro"/>
</dbReference>
<feature type="non-terminal residue" evidence="6">
    <location>
        <position position="33"/>
    </location>
</feature>
<dbReference type="GO" id="GO:1990904">
    <property type="term" value="C:ribonucleoprotein complex"/>
    <property type="evidence" value="ECO:0007669"/>
    <property type="project" value="UniProtKB-KW"/>
</dbReference>
<dbReference type="Pfam" id="PF00468">
    <property type="entry name" value="Ribosomal_L34"/>
    <property type="match status" value="1"/>
</dbReference>
<evidence type="ECO:0000313" key="6">
    <source>
        <dbReference type="EMBL" id="OGE71064.1"/>
    </source>
</evidence>
<evidence type="ECO:0000256" key="4">
    <source>
        <dbReference type="ARBA" id="ARBA00035177"/>
    </source>
</evidence>
<evidence type="ECO:0000313" key="7">
    <source>
        <dbReference type="Proteomes" id="UP000177135"/>
    </source>
</evidence>
<name>A0A1F5N0C5_9BACT</name>
<evidence type="ECO:0000256" key="5">
    <source>
        <dbReference type="ARBA" id="ARBA00035489"/>
    </source>
</evidence>
<sequence length="33" mass="4027">MKRTYQPKNLKRIRKFGFMERNSTKAGKDVLKR</sequence>
<dbReference type="InterPro" id="IPR020939">
    <property type="entry name" value="Ribosomal_bL34_CS"/>
</dbReference>